<evidence type="ECO:0000256" key="7">
    <source>
        <dbReference type="ARBA" id="ARBA00022898"/>
    </source>
</evidence>
<dbReference type="FunFam" id="3.40.640.10:FF:000021">
    <property type="entry name" value="Glutamate-1-semialdehyde 2,1-aminomutase"/>
    <property type="match status" value="1"/>
</dbReference>
<dbReference type="AlphaFoldDB" id="A0A133V0G6"/>
<keyword evidence="13" id="KW-1185">Reference proteome</keyword>
<comment type="similarity">
    <text evidence="4">Belongs to the class-III pyridoxal-phosphate-dependent aminotransferase family. HemL subfamily.</text>
</comment>
<evidence type="ECO:0000256" key="3">
    <source>
        <dbReference type="ARBA" id="ARBA00004819"/>
    </source>
</evidence>
<comment type="caution">
    <text evidence="12">The sequence shown here is derived from an EMBL/GenBank/DDBJ whole genome shotgun (WGS) entry which is preliminary data.</text>
</comment>
<organism evidence="12 13">
    <name type="scientific">candidate division MSBL1 archaeon SCGC-AAA259M10</name>
    <dbReference type="NCBI Taxonomy" id="1698270"/>
    <lineage>
        <taxon>Archaea</taxon>
        <taxon>Methanobacteriati</taxon>
        <taxon>Methanobacteriota</taxon>
        <taxon>candidate division MSBL1</taxon>
    </lineage>
</organism>
<gene>
    <name evidence="12" type="ORF">AKJ40_02205</name>
</gene>
<name>A0A133V0G6_9EURY</name>
<dbReference type="Proteomes" id="UP000070341">
    <property type="component" value="Unassembled WGS sequence"/>
</dbReference>
<protein>
    <recommendedName>
        <fullName evidence="6">Glutamate-1-semialdehyde 2,1-aminomutase</fullName>
        <ecNumber evidence="5">5.4.3.8</ecNumber>
    </recommendedName>
    <alternativeName>
        <fullName evidence="10">Glutamate-1-semialdehyde aminotransferase</fullName>
    </alternativeName>
</protein>
<dbReference type="NCBIfam" id="NF000818">
    <property type="entry name" value="PRK00062.1"/>
    <property type="match status" value="1"/>
</dbReference>
<evidence type="ECO:0000256" key="11">
    <source>
        <dbReference type="RuleBase" id="RU003560"/>
    </source>
</evidence>
<evidence type="ECO:0000256" key="10">
    <source>
        <dbReference type="ARBA" id="ARBA00031365"/>
    </source>
</evidence>
<evidence type="ECO:0000256" key="2">
    <source>
        <dbReference type="ARBA" id="ARBA00001933"/>
    </source>
</evidence>
<dbReference type="InterPro" id="IPR005814">
    <property type="entry name" value="Aminotrans_3"/>
</dbReference>
<dbReference type="SUPFAM" id="SSF53383">
    <property type="entry name" value="PLP-dependent transferases"/>
    <property type="match status" value="1"/>
</dbReference>
<evidence type="ECO:0000313" key="13">
    <source>
        <dbReference type="Proteomes" id="UP000070341"/>
    </source>
</evidence>
<dbReference type="PANTHER" id="PTHR43713:SF3">
    <property type="entry name" value="GLUTAMATE-1-SEMIALDEHYDE 2,1-AMINOMUTASE 1, CHLOROPLASTIC-RELATED"/>
    <property type="match status" value="1"/>
</dbReference>
<dbReference type="GO" id="GO:0008483">
    <property type="term" value="F:transaminase activity"/>
    <property type="evidence" value="ECO:0007669"/>
    <property type="project" value="InterPro"/>
</dbReference>
<evidence type="ECO:0000313" key="12">
    <source>
        <dbReference type="EMBL" id="KXA99938.1"/>
    </source>
</evidence>
<accession>A0A133V0G6</accession>
<evidence type="ECO:0000256" key="4">
    <source>
        <dbReference type="ARBA" id="ARBA00008981"/>
    </source>
</evidence>
<dbReference type="InterPro" id="IPR015422">
    <property type="entry name" value="PyrdxlP-dep_Trfase_small"/>
</dbReference>
<proteinExistence type="inferred from homology"/>
<dbReference type="CDD" id="cd00610">
    <property type="entry name" value="OAT_like"/>
    <property type="match status" value="1"/>
</dbReference>
<dbReference type="EMBL" id="LHXU01000025">
    <property type="protein sequence ID" value="KXA99938.1"/>
    <property type="molecule type" value="Genomic_DNA"/>
</dbReference>
<dbReference type="Gene3D" id="3.40.640.10">
    <property type="entry name" value="Type I PLP-dependent aspartate aminotransferase-like (Major domain)"/>
    <property type="match status" value="1"/>
</dbReference>
<dbReference type="InterPro" id="IPR049704">
    <property type="entry name" value="Aminotrans_3_PPA_site"/>
</dbReference>
<keyword evidence="8" id="KW-0413">Isomerase</keyword>
<dbReference type="InterPro" id="IPR015421">
    <property type="entry name" value="PyrdxlP-dep_Trfase_major"/>
</dbReference>
<dbReference type="InterPro" id="IPR015424">
    <property type="entry name" value="PyrdxlP-dep_Trfase"/>
</dbReference>
<dbReference type="GO" id="GO:0042286">
    <property type="term" value="F:glutamate-1-semialdehyde 2,1-aminomutase activity"/>
    <property type="evidence" value="ECO:0007669"/>
    <property type="project" value="UniProtKB-EC"/>
</dbReference>
<dbReference type="Gene3D" id="3.90.1150.10">
    <property type="entry name" value="Aspartate Aminotransferase, domain 1"/>
    <property type="match status" value="1"/>
</dbReference>
<dbReference type="Pfam" id="PF00202">
    <property type="entry name" value="Aminotran_3"/>
    <property type="match status" value="1"/>
</dbReference>
<comment type="cofactor">
    <cofactor evidence="2">
        <name>pyridoxal 5'-phosphate</name>
        <dbReference type="ChEBI" id="CHEBI:597326"/>
    </cofactor>
</comment>
<keyword evidence="9" id="KW-0627">Porphyrin biosynthesis</keyword>
<comment type="catalytic activity">
    <reaction evidence="1">
        <text>(S)-4-amino-5-oxopentanoate = 5-aminolevulinate</text>
        <dbReference type="Rhea" id="RHEA:14265"/>
        <dbReference type="ChEBI" id="CHEBI:57501"/>
        <dbReference type="ChEBI" id="CHEBI:356416"/>
        <dbReference type="EC" id="5.4.3.8"/>
    </reaction>
</comment>
<comment type="pathway">
    <text evidence="3">Porphyrin-containing compound metabolism; protoporphyrin-IX biosynthesis; 5-aminolevulinate from L-glutamyl-tRNA(Glu): step 2/2.</text>
</comment>
<dbReference type="GO" id="GO:0006779">
    <property type="term" value="P:porphyrin-containing compound biosynthetic process"/>
    <property type="evidence" value="ECO:0007669"/>
    <property type="project" value="UniProtKB-KW"/>
</dbReference>
<dbReference type="EC" id="5.4.3.8" evidence="5"/>
<feature type="non-terminal residue" evidence="12">
    <location>
        <position position="1"/>
    </location>
</feature>
<evidence type="ECO:0000256" key="5">
    <source>
        <dbReference type="ARBA" id="ARBA00012143"/>
    </source>
</evidence>
<evidence type="ECO:0000256" key="9">
    <source>
        <dbReference type="ARBA" id="ARBA00023244"/>
    </source>
</evidence>
<keyword evidence="7 11" id="KW-0663">Pyridoxal phosphate</keyword>
<evidence type="ECO:0000256" key="6">
    <source>
        <dbReference type="ARBA" id="ARBA00015416"/>
    </source>
</evidence>
<evidence type="ECO:0000256" key="1">
    <source>
        <dbReference type="ARBA" id="ARBA00001579"/>
    </source>
</evidence>
<dbReference type="GO" id="GO:0030170">
    <property type="term" value="F:pyridoxal phosphate binding"/>
    <property type="evidence" value="ECO:0007669"/>
    <property type="project" value="InterPro"/>
</dbReference>
<dbReference type="PATRIC" id="fig|1698270.3.peg.451"/>
<reference evidence="12 13" key="1">
    <citation type="journal article" date="2016" name="Sci. Rep.">
        <title>Metabolic traits of an uncultured archaeal lineage -MSBL1- from brine pools of the Red Sea.</title>
        <authorList>
            <person name="Mwirichia R."/>
            <person name="Alam I."/>
            <person name="Rashid M."/>
            <person name="Vinu M."/>
            <person name="Ba-Alawi W."/>
            <person name="Anthony Kamau A."/>
            <person name="Kamanda Ngugi D."/>
            <person name="Goker M."/>
            <person name="Klenk H.P."/>
            <person name="Bajic V."/>
            <person name="Stingl U."/>
        </authorList>
    </citation>
    <scope>NUCLEOTIDE SEQUENCE [LARGE SCALE GENOMIC DNA]</scope>
    <source>
        <strain evidence="12">SCGC-AAA259M10</strain>
    </source>
</reference>
<dbReference type="PROSITE" id="PS00600">
    <property type="entry name" value="AA_TRANSFER_CLASS_3"/>
    <property type="match status" value="1"/>
</dbReference>
<dbReference type="PANTHER" id="PTHR43713">
    <property type="entry name" value="GLUTAMATE-1-SEMIALDEHYDE 2,1-AMINOMUTASE"/>
    <property type="match status" value="1"/>
</dbReference>
<sequence>FGIPCEAENELAEKIVNNVSSADMVRFVNSGTEATMNSIRLARAYTGREKVLMFDGCYHGSHDHLLFDKEGPKTPGIPECLKDSTIVAPFNDIEAVKEIDSQEKLAAIIVEPVMGNCGCIPPEKGFLEHLREVCNQNGSLLIFDEVITGFRLSLGGAQEYYGVDPDLTTLGKIIGGGLPIGAFSGRKEIMQNVEPEGDVYHAGTFSGHPLAMVSGVATLDRLEKNNVIEETTGHAKEIAETFRWASGLTVNQVGPMLQIFFTSKNVSNAEEFPTTNEERFREFWEELLKRGVFIAPAGTESWFFSYAHTAEDLERTKTAIRETFEEIDIC</sequence>
<evidence type="ECO:0000256" key="8">
    <source>
        <dbReference type="ARBA" id="ARBA00023235"/>
    </source>
</evidence>